<feature type="transmembrane region" description="Helical" evidence="2">
    <location>
        <begin position="60"/>
        <end position="79"/>
    </location>
</feature>
<feature type="transmembrane region" description="Helical" evidence="2">
    <location>
        <begin position="623"/>
        <end position="641"/>
    </location>
</feature>
<gene>
    <name evidence="4" type="ORF">LEUCIP111803_01817</name>
</gene>
<keyword evidence="2" id="KW-0812">Transmembrane</keyword>
<name>A0A916NW81_9MICO</name>
<evidence type="ECO:0000256" key="2">
    <source>
        <dbReference type="SAM" id="Phobius"/>
    </source>
</evidence>
<dbReference type="AlphaFoldDB" id="A0A916NW81"/>
<feature type="compositionally biased region" description="Low complexity" evidence="1">
    <location>
        <begin position="461"/>
        <end position="479"/>
    </location>
</feature>
<evidence type="ECO:0000259" key="3">
    <source>
        <dbReference type="Pfam" id="PF00144"/>
    </source>
</evidence>
<dbReference type="InterPro" id="IPR050491">
    <property type="entry name" value="AmpC-like"/>
</dbReference>
<evidence type="ECO:0000313" key="4">
    <source>
        <dbReference type="EMBL" id="CAG7614781.1"/>
    </source>
</evidence>
<reference evidence="4" key="1">
    <citation type="submission" date="2021-06" db="EMBL/GenBank/DDBJ databases">
        <authorList>
            <person name="Criscuolo A."/>
        </authorList>
    </citation>
    <scope>NUCLEOTIDE SEQUENCE</scope>
    <source>
        <strain evidence="4">CIP111803</strain>
    </source>
</reference>
<comment type="caution">
    <text evidence="4">The sequence shown here is derived from an EMBL/GenBank/DDBJ whole genome shotgun (WGS) entry which is preliminary data.</text>
</comment>
<dbReference type="Proteomes" id="UP000693892">
    <property type="component" value="Unassembled WGS sequence"/>
</dbReference>
<dbReference type="PANTHER" id="PTHR46825">
    <property type="entry name" value="D-ALANYL-D-ALANINE-CARBOXYPEPTIDASE/ENDOPEPTIDASE AMPH"/>
    <property type="match status" value="1"/>
</dbReference>
<feature type="region of interest" description="Disordered" evidence="1">
    <location>
        <begin position="166"/>
        <end position="186"/>
    </location>
</feature>
<evidence type="ECO:0000313" key="5">
    <source>
        <dbReference type="Proteomes" id="UP000693892"/>
    </source>
</evidence>
<feature type="transmembrane region" description="Helical" evidence="2">
    <location>
        <begin position="559"/>
        <end position="581"/>
    </location>
</feature>
<feature type="domain" description="Beta-lactamase-related" evidence="3">
    <location>
        <begin position="196"/>
        <end position="531"/>
    </location>
</feature>
<dbReference type="PANTHER" id="PTHR46825:SF9">
    <property type="entry name" value="BETA-LACTAMASE-RELATED DOMAIN-CONTAINING PROTEIN"/>
    <property type="match status" value="1"/>
</dbReference>
<evidence type="ECO:0000256" key="1">
    <source>
        <dbReference type="SAM" id="MobiDB-lite"/>
    </source>
</evidence>
<protein>
    <recommendedName>
        <fullName evidence="3">Beta-lactamase-related domain-containing protein</fullName>
    </recommendedName>
</protein>
<feature type="region of interest" description="Disordered" evidence="1">
    <location>
        <begin position="460"/>
        <end position="479"/>
    </location>
</feature>
<organism evidence="4 5">
    <name type="scientific">Leucobacter soli</name>
    <dbReference type="NCBI Taxonomy" id="2812850"/>
    <lineage>
        <taxon>Bacteria</taxon>
        <taxon>Bacillati</taxon>
        <taxon>Actinomycetota</taxon>
        <taxon>Actinomycetes</taxon>
        <taxon>Micrococcales</taxon>
        <taxon>Microbacteriaceae</taxon>
        <taxon>Leucobacter</taxon>
    </lineage>
</organism>
<dbReference type="Pfam" id="PF00144">
    <property type="entry name" value="Beta-lactamase"/>
    <property type="match status" value="1"/>
</dbReference>
<feature type="region of interest" description="Disordered" evidence="1">
    <location>
        <begin position="105"/>
        <end position="134"/>
    </location>
</feature>
<accession>A0A916NW81</accession>
<dbReference type="InterPro" id="IPR001466">
    <property type="entry name" value="Beta-lactam-related"/>
</dbReference>
<keyword evidence="2" id="KW-0472">Membrane</keyword>
<keyword evidence="5" id="KW-1185">Reference proteome</keyword>
<keyword evidence="2" id="KW-1133">Transmembrane helix</keyword>
<feature type="transmembrane region" description="Helical" evidence="2">
    <location>
        <begin position="661"/>
        <end position="680"/>
    </location>
</feature>
<dbReference type="EMBL" id="CAJVAP010000020">
    <property type="protein sequence ID" value="CAG7614781.1"/>
    <property type="molecule type" value="Genomic_DNA"/>
</dbReference>
<sequence length="710" mass="72334">MPVVSYVVCRASCCGCRATDGELVPWHSCASHKLTNFVYSPSVTHHDAKSTKNSSSADRAWLAVAAVLGLLLLPAMAIVDASPADTADTARSALAHGATHGAGISTVHGTAHGAANDTASDPVKDPAEDPVSSAPAILAGGLDRTALLPGLQAPAAWAVIETGGVSTGAASTGTSPSGAASTEGALVPGTVSGGAGGADADTPFLIGSLSKPVTAAAIMRLVDSGRLRLDAPVRDSLPEFRPQDADPITIAQLLSHTSGFDADAGLDARRDPTLSIQDRAARADTVPRAGAVPRATTAILDEAATPDGAALHDGVPFAYSNLNYAILGAVIEAESGLPFAEFLERELFAPLGMTRSTADPAEAQRIAASGHGFAFGVPFTRGETVPAGAAPDGYLVSTADDLAAFLRMLLREGLADDGTRILSAESVRAMLTPRTTAENGDTAAPRTDGYGLGWGTGAGSGTDASGTRANSTAAGSTAANNTAANGIGTGSGSGTAPIAAHVGRTDGFFAHAELRPSEGRAVVMLQAANGPLYDQTAPVQQIAAYFDGLDPDGSAGEPAAVTALVFAAFGAFAVGCVWLVGRLRRRSDRRRDSRRDNHLDSSSPAASASVTARREIRRTAFDIGGAIFIVLLWQLAAGLMLVGRPTLAADPLTVSIELSLIAWGVGAILLARGIACAAAAQSSRRRTPASRSRRIAFWPTPWRASSSFSE</sequence>
<proteinExistence type="predicted"/>
<feature type="compositionally biased region" description="Low complexity" evidence="1">
    <location>
        <begin position="166"/>
        <end position="185"/>
    </location>
</feature>